<organism evidence="1 2">
    <name type="scientific">Nicotiana tabacum</name>
    <name type="common">Common tobacco</name>
    <dbReference type="NCBI Taxonomy" id="4097"/>
    <lineage>
        <taxon>Eukaryota</taxon>
        <taxon>Viridiplantae</taxon>
        <taxon>Streptophyta</taxon>
        <taxon>Embryophyta</taxon>
        <taxon>Tracheophyta</taxon>
        <taxon>Spermatophyta</taxon>
        <taxon>Magnoliopsida</taxon>
        <taxon>eudicotyledons</taxon>
        <taxon>Gunneridae</taxon>
        <taxon>Pentapetalae</taxon>
        <taxon>asterids</taxon>
        <taxon>lamiids</taxon>
        <taxon>Solanales</taxon>
        <taxon>Solanaceae</taxon>
        <taxon>Nicotianoideae</taxon>
        <taxon>Nicotianeae</taxon>
        <taxon>Nicotiana</taxon>
    </lineage>
</organism>
<reference evidence="2" key="2">
    <citation type="submission" date="2025-08" db="UniProtKB">
        <authorList>
            <consortium name="RefSeq"/>
        </authorList>
    </citation>
    <scope>IDENTIFICATION</scope>
    <source>
        <tissue evidence="2">Leaf</tissue>
    </source>
</reference>
<proteinExistence type="predicted"/>
<accession>A0AC58SU31</accession>
<name>A0AC58SU31_TOBAC</name>
<sequence length="264" mass="30178">MPEMCPYDTLGGRTPAFHHLSMAIYKMGDGYRQAPPSRARCITQIREQEVITFNCKNIICRFGIPKEINCDNRPQFVGKKMTEFFEKWHIKRILSMPYHPAGNGQEKSSNKIILNILKKKLEDSKGLWPELLSEVLWAYRTTSKTSAGETLYSLVYGTDAVIPVEVREPSPRYSNKSGSSNYESRLQDLDEVEEQRDMAHIRMVAQKQQAERYYNKKAKVRPLRVGDYVLKSKMQAAKDPNEGKLGTNWDGLYKITAAASKGAF</sequence>
<gene>
    <name evidence="2" type="primary">LOC142170443</name>
</gene>
<reference evidence="1" key="1">
    <citation type="journal article" date="2014" name="Nat. Commun.">
        <title>The tobacco genome sequence and its comparison with those of tomato and potato.</title>
        <authorList>
            <person name="Sierro N."/>
            <person name="Battey J.N."/>
            <person name="Ouadi S."/>
            <person name="Bakaher N."/>
            <person name="Bovet L."/>
            <person name="Willig A."/>
            <person name="Goepfert S."/>
            <person name="Peitsch M.C."/>
            <person name="Ivanov N.V."/>
        </authorList>
    </citation>
    <scope>NUCLEOTIDE SEQUENCE [LARGE SCALE GENOMIC DNA]</scope>
</reference>
<evidence type="ECO:0000313" key="1">
    <source>
        <dbReference type="Proteomes" id="UP000790787"/>
    </source>
</evidence>
<dbReference type="RefSeq" id="XP_075088453.1">
    <property type="nucleotide sequence ID" value="XM_075232352.1"/>
</dbReference>
<protein>
    <submittedName>
        <fullName evidence="2">Uncharacterized protein LOC142170443</fullName>
    </submittedName>
</protein>
<dbReference type="Proteomes" id="UP000790787">
    <property type="component" value="Chromosome 16"/>
</dbReference>
<evidence type="ECO:0000313" key="2">
    <source>
        <dbReference type="RefSeq" id="XP_075088453.1"/>
    </source>
</evidence>
<keyword evidence="1" id="KW-1185">Reference proteome</keyword>